<dbReference type="eggNOG" id="COG2509">
    <property type="taxonomic scope" value="Bacteria"/>
</dbReference>
<sequence length="533" mass="58567">MTVKINNLVLGINEDSLATLKSKVANKLRIKESDFKSFKITKESIDARKKSEIKINYAVEIECDNEAKVIARVNSNDVKLGGDNYKADFEIGTKKLENRPIVVGMGPAGLFAGLLLAEKGYHPLIIERGEDVDSRTRTIDGFWNNRILNTESNVQFGEGGAGTFSDGKLTTRIKDHRCGYILEKLVLAGAPEEITYMGKPHIGTDILKNVVKNIREKIKEYGGEVRFSSKLEDISIRNGKISEIVVEGEHIPCDNLILATGHSARDTYEMLFSKGVSISPKPFAVGFRVEHLQHMIDENQYGKYATHPKLRAADYKLTYTSNKLSRSVYSFCMCPGGQVVASASEENTVVVNGMSNYKRDGINANSALVVSVDPSDFEGNTPLGGIAFQRRYEALAYEVGGRNYNAPVQLVKDFLNDKVSKNFGRVKPTYTPGTEFVDLKSCAPNFVVDAIKEALPVFDRKIPGYAGEDAILTGMETRTSAPVKINRNENYESVNVRGLYPTGEGAGYAGGIVSAAVDGLRVAEQIITEYSPK</sequence>
<dbReference type="SUPFAM" id="SSF51905">
    <property type="entry name" value="FAD/NAD(P)-binding domain"/>
    <property type="match status" value="1"/>
</dbReference>
<dbReference type="STRING" id="318464.IO99_11590"/>
<feature type="domain" description="FAD-dependent protein C-terminal" evidence="2">
    <location>
        <begin position="282"/>
        <end position="479"/>
    </location>
</feature>
<dbReference type="GO" id="GO:0016491">
    <property type="term" value="F:oxidoreductase activity"/>
    <property type="evidence" value="ECO:0007669"/>
    <property type="project" value="InterPro"/>
</dbReference>
<dbReference type="EMBL" id="JPMD01000027">
    <property type="protein sequence ID" value="KEZ86014.1"/>
    <property type="molecule type" value="Genomic_DNA"/>
</dbReference>
<evidence type="ECO:0000259" key="1">
    <source>
        <dbReference type="Pfam" id="PF07992"/>
    </source>
</evidence>
<dbReference type="Gene3D" id="3.30.70.2700">
    <property type="match status" value="1"/>
</dbReference>
<evidence type="ECO:0000259" key="2">
    <source>
        <dbReference type="Pfam" id="PF21688"/>
    </source>
</evidence>
<organism evidence="3 4">
    <name type="scientific">Clostridium sulfidigenes</name>
    <dbReference type="NCBI Taxonomy" id="318464"/>
    <lineage>
        <taxon>Bacteria</taxon>
        <taxon>Bacillati</taxon>
        <taxon>Bacillota</taxon>
        <taxon>Clostridia</taxon>
        <taxon>Eubacteriales</taxon>
        <taxon>Clostridiaceae</taxon>
        <taxon>Clostridium</taxon>
    </lineage>
</organism>
<reference evidence="3 4" key="1">
    <citation type="submission" date="2014-07" db="EMBL/GenBank/DDBJ databases">
        <title>Draft genome of Clostridium sulfidigenes 113A isolated from sediments associated with methane hydrate from Krishna Godavari basin.</title>
        <authorList>
            <person name="Honkalas V.S."/>
            <person name="Dabir A.P."/>
            <person name="Arora P."/>
            <person name="Dhakephalkar P.K."/>
        </authorList>
    </citation>
    <scope>NUCLEOTIDE SEQUENCE [LARGE SCALE GENOMIC DNA]</scope>
    <source>
        <strain evidence="3 4">113A</strain>
    </source>
</reference>
<evidence type="ECO:0000313" key="3">
    <source>
        <dbReference type="EMBL" id="KEZ86014.1"/>
    </source>
</evidence>
<dbReference type="AlphaFoldDB" id="A0A084JAN0"/>
<proteinExistence type="predicted"/>
<dbReference type="Gene3D" id="3.50.50.60">
    <property type="entry name" value="FAD/NAD(P)-binding domain"/>
    <property type="match status" value="2"/>
</dbReference>
<gene>
    <name evidence="3" type="ORF">IO99_11590</name>
</gene>
<dbReference type="PANTHER" id="PTHR42842:SF3">
    <property type="entry name" value="FAD_NAD(P)-BINDING OXIDOREDUCTASE FAMILY PROTEIN"/>
    <property type="match status" value="1"/>
</dbReference>
<dbReference type="RefSeq" id="WP_035133390.1">
    <property type="nucleotide sequence ID" value="NZ_JPMD01000027.1"/>
</dbReference>
<dbReference type="InterPro" id="IPR049516">
    <property type="entry name" value="FAD-depend_C"/>
</dbReference>
<dbReference type="InterPro" id="IPR028348">
    <property type="entry name" value="FAD-binding_protein"/>
</dbReference>
<feature type="domain" description="FAD/NAD(P)-binding" evidence="1">
    <location>
        <begin position="101"/>
        <end position="266"/>
    </location>
</feature>
<evidence type="ECO:0000313" key="4">
    <source>
        <dbReference type="Proteomes" id="UP000028542"/>
    </source>
</evidence>
<accession>A0A084JAN0</accession>
<dbReference type="Pfam" id="PF07992">
    <property type="entry name" value="Pyr_redox_2"/>
    <property type="match status" value="1"/>
</dbReference>
<dbReference type="InterPro" id="IPR023753">
    <property type="entry name" value="FAD/NAD-binding_dom"/>
</dbReference>
<name>A0A084JAN0_9CLOT</name>
<dbReference type="PIRSF" id="PIRSF038984">
    <property type="entry name" value="FAD_binding_protein"/>
    <property type="match status" value="1"/>
</dbReference>
<dbReference type="Pfam" id="PF21688">
    <property type="entry name" value="FAD-depend_C"/>
    <property type="match status" value="1"/>
</dbReference>
<dbReference type="PANTHER" id="PTHR42842">
    <property type="entry name" value="FAD/NAD(P)-BINDING OXIDOREDUCTASE"/>
    <property type="match status" value="1"/>
</dbReference>
<dbReference type="InterPro" id="IPR036188">
    <property type="entry name" value="FAD/NAD-bd_sf"/>
</dbReference>
<protein>
    <submittedName>
        <fullName evidence="3">Uncharacterized protein</fullName>
    </submittedName>
</protein>
<dbReference type="Proteomes" id="UP000028542">
    <property type="component" value="Unassembled WGS sequence"/>
</dbReference>
<keyword evidence="4" id="KW-1185">Reference proteome</keyword>
<comment type="caution">
    <text evidence="3">The sequence shown here is derived from an EMBL/GenBank/DDBJ whole genome shotgun (WGS) entry which is preliminary data.</text>
</comment>